<keyword evidence="2" id="KW-1185">Reference proteome</keyword>
<name>A0ABQ9K1T1_9CUCU</name>
<sequence>MLSKSMAMTFKDHSLIFSQGTLKKKVLLKMGKISKL</sequence>
<evidence type="ECO:0000313" key="1">
    <source>
        <dbReference type="EMBL" id="KAJ8984041.1"/>
    </source>
</evidence>
<gene>
    <name evidence="1" type="ORF">NQ317_012265</name>
</gene>
<dbReference type="EMBL" id="JAPWTJ010000051">
    <property type="protein sequence ID" value="KAJ8984041.1"/>
    <property type="molecule type" value="Genomic_DNA"/>
</dbReference>
<proteinExistence type="predicted"/>
<reference evidence="1" key="1">
    <citation type="journal article" date="2023" name="Insect Mol. Biol.">
        <title>Genome sequencing provides insights into the evolution of gene families encoding plant cell wall-degrading enzymes in longhorned beetles.</title>
        <authorList>
            <person name="Shin N.R."/>
            <person name="Okamura Y."/>
            <person name="Kirsch R."/>
            <person name="Pauchet Y."/>
        </authorList>
    </citation>
    <scope>NUCLEOTIDE SEQUENCE</scope>
    <source>
        <strain evidence="1">MMC_N1</strain>
    </source>
</reference>
<protein>
    <submittedName>
        <fullName evidence="1">Uncharacterized protein</fullName>
    </submittedName>
</protein>
<organism evidence="1 2">
    <name type="scientific">Molorchus minor</name>
    <dbReference type="NCBI Taxonomy" id="1323400"/>
    <lineage>
        <taxon>Eukaryota</taxon>
        <taxon>Metazoa</taxon>
        <taxon>Ecdysozoa</taxon>
        <taxon>Arthropoda</taxon>
        <taxon>Hexapoda</taxon>
        <taxon>Insecta</taxon>
        <taxon>Pterygota</taxon>
        <taxon>Neoptera</taxon>
        <taxon>Endopterygota</taxon>
        <taxon>Coleoptera</taxon>
        <taxon>Polyphaga</taxon>
        <taxon>Cucujiformia</taxon>
        <taxon>Chrysomeloidea</taxon>
        <taxon>Cerambycidae</taxon>
        <taxon>Lamiinae</taxon>
        <taxon>Monochamini</taxon>
        <taxon>Molorchus</taxon>
    </lineage>
</organism>
<accession>A0ABQ9K1T1</accession>
<evidence type="ECO:0000313" key="2">
    <source>
        <dbReference type="Proteomes" id="UP001162164"/>
    </source>
</evidence>
<comment type="caution">
    <text evidence="1">The sequence shown here is derived from an EMBL/GenBank/DDBJ whole genome shotgun (WGS) entry which is preliminary data.</text>
</comment>
<dbReference type="Proteomes" id="UP001162164">
    <property type="component" value="Unassembled WGS sequence"/>
</dbReference>